<gene>
    <name evidence="2" type="ORF">Acr_17g0009200</name>
</gene>
<dbReference type="OrthoDB" id="2272416at2759"/>
<sequence>MENGEPCEEITAKSLDSYGRRSHGYRRRTRRMPYGGHIVNVGDVVEMASQGHPEEMNHFEEGHHDTKGEKNAQEELGELNGDQTSIILAPTLPIWILRVISISGTDLVVT</sequence>
<accession>A0A7J0G3K7</accession>
<reference evidence="2 3" key="1">
    <citation type="submission" date="2019-07" db="EMBL/GenBank/DDBJ databases">
        <title>De Novo Assembly of kiwifruit Actinidia rufa.</title>
        <authorList>
            <person name="Sugita-Konishi S."/>
            <person name="Sato K."/>
            <person name="Mori E."/>
            <person name="Abe Y."/>
            <person name="Kisaki G."/>
            <person name="Hamano K."/>
            <person name="Suezawa K."/>
            <person name="Otani M."/>
            <person name="Fukuda T."/>
            <person name="Manabe T."/>
            <person name="Gomi K."/>
            <person name="Tabuchi M."/>
            <person name="Akimitsu K."/>
            <person name="Kataoka I."/>
        </authorList>
    </citation>
    <scope>NUCLEOTIDE SEQUENCE [LARGE SCALE GENOMIC DNA]</scope>
    <source>
        <strain evidence="3">cv. Fuchu</strain>
    </source>
</reference>
<name>A0A7J0G3K7_9ERIC</name>
<protein>
    <submittedName>
        <fullName evidence="2">Uncharacterized protein</fullName>
    </submittedName>
</protein>
<dbReference type="AlphaFoldDB" id="A0A7J0G3K7"/>
<dbReference type="Proteomes" id="UP000585474">
    <property type="component" value="Unassembled WGS sequence"/>
</dbReference>
<feature type="region of interest" description="Disordered" evidence="1">
    <location>
        <begin position="1"/>
        <end position="29"/>
    </location>
</feature>
<organism evidence="2 3">
    <name type="scientific">Actinidia rufa</name>
    <dbReference type="NCBI Taxonomy" id="165716"/>
    <lineage>
        <taxon>Eukaryota</taxon>
        <taxon>Viridiplantae</taxon>
        <taxon>Streptophyta</taxon>
        <taxon>Embryophyta</taxon>
        <taxon>Tracheophyta</taxon>
        <taxon>Spermatophyta</taxon>
        <taxon>Magnoliopsida</taxon>
        <taxon>eudicotyledons</taxon>
        <taxon>Gunneridae</taxon>
        <taxon>Pentapetalae</taxon>
        <taxon>asterids</taxon>
        <taxon>Ericales</taxon>
        <taxon>Actinidiaceae</taxon>
        <taxon>Actinidia</taxon>
    </lineage>
</organism>
<keyword evidence="3" id="KW-1185">Reference proteome</keyword>
<evidence type="ECO:0000256" key="1">
    <source>
        <dbReference type="SAM" id="MobiDB-lite"/>
    </source>
</evidence>
<dbReference type="EMBL" id="BJWL01000017">
    <property type="protein sequence ID" value="GFZ05348.1"/>
    <property type="molecule type" value="Genomic_DNA"/>
</dbReference>
<comment type="caution">
    <text evidence="2">The sequence shown here is derived from an EMBL/GenBank/DDBJ whole genome shotgun (WGS) entry which is preliminary data.</text>
</comment>
<feature type="compositionally biased region" description="Basic residues" evidence="1">
    <location>
        <begin position="20"/>
        <end position="29"/>
    </location>
</feature>
<evidence type="ECO:0000313" key="3">
    <source>
        <dbReference type="Proteomes" id="UP000585474"/>
    </source>
</evidence>
<proteinExistence type="predicted"/>
<evidence type="ECO:0000313" key="2">
    <source>
        <dbReference type="EMBL" id="GFZ05348.1"/>
    </source>
</evidence>